<name>A0A848F6R2_9BURK</name>
<comment type="subcellular location">
    <subcellularLocation>
        <location evidence="1">Membrane</location>
        <topology evidence="1">Multi-pass membrane protein</topology>
    </subcellularLocation>
</comment>
<dbReference type="InterPro" id="IPR059112">
    <property type="entry name" value="CysZ/EI24"/>
</dbReference>
<evidence type="ECO:0000313" key="8">
    <source>
        <dbReference type="Proteomes" id="UP000574067"/>
    </source>
</evidence>
<sequence>MKELLDAFWRAAAYCLHPRVVLLTLLPLVIAAGLALGLGWLYWESALDGVRETLQRWSLTAAVLGWLDAMGGESLRAVVAPLLVVALAVPVLVVLSLLLVSVLATPALTGLVARRRFPGLERRHGAGFWHSVAWSLGCSLLALLALAASVPLWLIPPLVLVLPPLIWGWLTYQMVAFDVLSDHASKEERRRILQEQRWPLLAMGVVTGYLGAAPSLLWAFSATVLILAPLLVVVSVWLYTLVFAFSSLWFAHFSLAALQRLRAREAAAAMAPPPGGEIIEMPPATPSLHLPREPHA</sequence>
<gene>
    <name evidence="7" type="ORF">HHL10_05260</name>
</gene>
<dbReference type="Pfam" id="PF07264">
    <property type="entry name" value="EI24"/>
    <property type="match status" value="1"/>
</dbReference>
<evidence type="ECO:0000256" key="3">
    <source>
        <dbReference type="ARBA" id="ARBA00022989"/>
    </source>
</evidence>
<dbReference type="AlphaFoldDB" id="A0A848F6R2"/>
<evidence type="ECO:0000256" key="2">
    <source>
        <dbReference type="ARBA" id="ARBA00022692"/>
    </source>
</evidence>
<dbReference type="EMBL" id="JABBFW010000002">
    <property type="protein sequence ID" value="NML14385.1"/>
    <property type="molecule type" value="Genomic_DNA"/>
</dbReference>
<reference evidence="7 8" key="1">
    <citation type="submission" date="2020-04" db="EMBL/GenBank/DDBJ databases">
        <title>Azohydromonas sp. isolated from soil.</title>
        <authorList>
            <person name="Dahal R.H."/>
        </authorList>
    </citation>
    <scope>NUCLEOTIDE SEQUENCE [LARGE SCALE GENOMIC DNA]</scope>
    <source>
        <strain evidence="7 8">G-1-1-14</strain>
    </source>
</reference>
<proteinExistence type="predicted"/>
<feature type="transmembrane region" description="Helical" evidence="6">
    <location>
        <begin position="20"/>
        <end position="43"/>
    </location>
</feature>
<keyword evidence="3 6" id="KW-1133">Transmembrane helix</keyword>
<evidence type="ECO:0000313" key="7">
    <source>
        <dbReference type="EMBL" id="NML14385.1"/>
    </source>
</evidence>
<dbReference type="RefSeq" id="WP_169159335.1">
    <property type="nucleotide sequence ID" value="NZ_JABBFW010000002.1"/>
</dbReference>
<evidence type="ECO:0000256" key="5">
    <source>
        <dbReference type="SAM" id="MobiDB-lite"/>
    </source>
</evidence>
<keyword evidence="2 6" id="KW-0812">Transmembrane</keyword>
<feature type="transmembrane region" description="Helical" evidence="6">
    <location>
        <begin position="200"/>
        <end position="220"/>
    </location>
</feature>
<comment type="caution">
    <text evidence="7">The sequence shown here is derived from an EMBL/GenBank/DDBJ whole genome shotgun (WGS) entry which is preliminary data.</text>
</comment>
<feature type="transmembrane region" description="Helical" evidence="6">
    <location>
        <begin position="78"/>
        <end position="111"/>
    </location>
</feature>
<keyword evidence="8" id="KW-1185">Reference proteome</keyword>
<feature type="transmembrane region" description="Helical" evidence="6">
    <location>
        <begin position="132"/>
        <end position="155"/>
    </location>
</feature>
<feature type="transmembrane region" description="Helical" evidence="6">
    <location>
        <begin position="226"/>
        <end position="251"/>
    </location>
</feature>
<protein>
    <submittedName>
        <fullName evidence="7">EI24 domain-containing protein</fullName>
    </submittedName>
</protein>
<keyword evidence="4 6" id="KW-0472">Membrane</keyword>
<evidence type="ECO:0000256" key="1">
    <source>
        <dbReference type="ARBA" id="ARBA00004141"/>
    </source>
</evidence>
<feature type="region of interest" description="Disordered" evidence="5">
    <location>
        <begin position="275"/>
        <end position="296"/>
    </location>
</feature>
<dbReference type="Proteomes" id="UP000574067">
    <property type="component" value="Unassembled WGS sequence"/>
</dbReference>
<evidence type="ECO:0000256" key="6">
    <source>
        <dbReference type="SAM" id="Phobius"/>
    </source>
</evidence>
<organism evidence="7 8">
    <name type="scientific">Azohydromonas caseinilytica</name>
    <dbReference type="NCBI Taxonomy" id="2728836"/>
    <lineage>
        <taxon>Bacteria</taxon>
        <taxon>Pseudomonadati</taxon>
        <taxon>Pseudomonadota</taxon>
        <taxon>Betaproteobacteria</taxon>
        <taxon>Burkholderiales</taxon>
        <taxon>Sphaerotilaceae</taxon>
        <taxon>Azohydromonas</taxon>
    </lineage>
</organism>
<accession>A0A848F6R2</accession>
<evidence type="ECO:0000256" key="4">
    <source>
        <dbReference type="ARBA" id="ARBA00023136"/>
    </source>
</evidence>